<dbReference type="InterPro" id="IPR052032">
    <property type="entry name" value="ATP-dep_AA_Ligase"/>
</dbReference>
<reference evidence="6 7" key="1">
    <citation type="journal article" date="2017" name="Int. J. Syst. Evol. Microbiol.">
        <title>Bacillus notoginsengisoli sp. nov., a novel bacterium isolated from the rhizosphere of Panax notoginseng.</title>
        <authorList>
            <person name="Zhang M.Y."/>
            <person name="Cheng J."/>
            <person name="Cai Y."/>
            <person name="Zhang T.Y."/>
            <person name="Wu Y.Y."/>
            <person name="Manikprabhu D."/>
            <person name="Li W.J."/>
            <person name="Zhang Y.X."/>
        </authorList>
    </citation>
    <scope>NUCLEOTIDE SEQUENCE [LARGE SCALE GENOMIC DNA]</scope>
    <source>
        <strain evidence="6 7">JCM 30743</strain>
    </source>
</reference>
<dbReference type="PANTHER" id="PTHR43585:SF2">
    <property type="entry name" value="ATP-GRASP ENZYME FSQD"/>
    <property type="match status" value="1"/>
</dbReference>
<dbReference type="PANTHER" id="PTHR43585">
    <property type="entry name" value="FUMIPYRROLE BIOSYNTHESIS PROTEIN C"/>
    <property type="match status" value="1"/>
</dbReference>
<evidence type="ECO:0000259" key="5">
    <source>
        <dbReference type="PROSITE" id="PS50975"/>
    </source>
</evidence>
<dbReference type="GO" id="GO:0016874">
    <property type="term" value="F:ligase activity"/>
    <property type="evidence" value="ECO:0007669"/>
    <property type="project" value="UniProtKB-KW"/>
</dbReference>
<dbReference type="GO" id="GO:0005524">
    <property type="term" value="F:ATP binding"/>
    <property type="evidence" value="ECO:0007669"/>
    <property type="project" value="UniProtKB-UniRule"/>
</dbReference>
<keyword evidence="2 4" id="KW-0547">Nucleotide-binding</keyword>
<dbReference type="InterPro" id="IPR013815">
    <property type="entry name" value="ATP_grasp_subdomain_1"/>
</dbReference>
<dbReference type="SUPFAM" id="SSF56059">
    <property type="entry name" value="Glutathione synthetase ATP-binding domain-like"/>
    <property type="match status" value="1"/>
</dbReference>
<dbReference type="NCBIfam" id="NF009404">
    <property type="entry name" value="PRK12767.1-3"/>
    <property type="match status" value="1"/>
</dbReference>
<dbReference type="AlphaFoldDB" id="A0A417YYI0"/>
<organism evidence="6 7">
    <name type="scientific">Neobacillus notoginsengisoli</name>
    <dbReference type="NCBI Taxonomy" id="1578198"/>
    <lineage>
        <taxon>Bacteria</taxon>
        <taxon>Bacillati</taxon>
        <taxon>Bacillota</taxon>
        <taxon>Bacilli</taxon>
        <taxon>Bacillales</taxon>
        <taxon>Bacillaceae</taxon>
        <taxon>Neobacillus</taxon>
    </lineage>
</organism>
<keyword evidence="7" id="KW-1185">Reference proteome</keyword>
<comment type="caution">
    <text evidence="6">The sequence shown here is derived from an EMBL/GenBank/DDBJ whole genome shotgun (WGS) entry which is preliminary data.</text>
</comment>
<dbReference type="Gene3D" id="3.30.470.20">
    <property type="entry name" value="ATP-grasp fold, B domain"/>
    <property type="match status" value="1"/>
</dbReference>
<dbReference type="Proteomes" id="UP000284416">
    <property type="component" value="Unassembled WGS sequence"/>
</dbReference>
<evidence type="ECO:0000313" key="6">
    <source>
        <dbReference type="EMBL" id="RHW42796.1"/>
    </source>
</evidence>
<dbReference type="Gene3D" id="3.30.1490.20">
    <property type="entry name" value="ATP-grasp fold, A domain"/>
    <property type="match status" value="1"/>
</dbReference>
<dbReference type="Pfam" id="PF02655">
    <property type="entry name" value="ATP-grasp_3"/>
    <property type="match status" value="1"/>
</dbReference>
<dbReference type="OrthoDB" id="9803907at2"/>
<proteinExistence type="predicted"/>
<dbReference type="Pfam" id="PF21360">
    <property type="entry name" value="PylC-like_N"/>
    <property type="match status" value="1"/>
</dbReference>
<evidence type="ECO:0000256" key="4">
    <source>
        <dbReference type="PROSITE-ProRule" id="PRU00409"/>
    </source>
</evidence>
<evidence type="ECO:0000256" key="3">
    <source>
        <dbReference type="ARBA" id="ARBA00022840"/>
    </source>
</evidence>
<evidence type="ECO:0000256" key="1">
    <source>
        <dbReference type="ARBA" id="ARBA00022598"/>
    </source>
</evidence>
<keyword evidence="1" id="KW-0436">Ligase</keyword>
<dbReference type="InterPro" id="IPR048764">
    <property type="entry name" value="PylC_N"/>
</dbReference>
<dbReference type="EMBL" id="QWEG01000002">
    <property type="protein sequence ID" value="RHW42796.1"/>
    <property type="molecule type" value="Genomic_DNA"/>
</dbReference>
<gene>
    <name evidence="6" type="ORF">D1B31_04250</name>
</gene>
<dbReference type="RefSeq" id="WP_118919492.1">
    <property type="nucleotide sequence ID" value="NZ_QWEG01000002.1"/>
</dbReference>
<sequence>MNILLTSVGRRSYLITYFKEALGEKGEIHVSNSSDVTPAFSYADHSTITPFIYEENYIPFLLNYCIEKKIDAIISLFDIDLPILSANKSLFEEVGTRVIVSCESVINICNDKLETYYFLKKNGFNVPKTYHSLTDVLHALRNNEIHFPVIIKPRWGMGSIGVFEAETELELKVLFNKTISNIKNSYLKYMANGSLVTSVLIQEKLMGQEYGLDVINDLNARYQNTIVKKKFSMRSGETDCAETVDYPILKSLGKSISERLQHIANLDIDVFMSNDTPFILEMNARFGGGYPFSHMAGVNLPLAIVKWIRGEAASKSLIEEKYGVIGHKDINVIHLKKYEIAKTT</sequence>
<name>A0A417YYI0_9BACI</name>
<keyword evidence="3 4" id="KW-0067">ATP-binding</keyword>
<accession>A0A417YYI0</accession>
<dbReference type="InterPro" id="IPR003806">
    <property type="entry name" value="ATP-grasp_PylC-type"/>
</dbReference>
<dbReference type="PROSITE" id="PS50975">
    <property type="entry name" value="ATP_GRASP"/>
    <property type="match status" value="1"/>
</dbReference>
<feature type="domain" description="ATP-grasp" evidence="5">
    <location>
        <begin position="116"/>
        <end position="309"/>
    </location>
</feature>
<protein>
    <submittedName>
        <fullName evidence="6">ATP-grasp domain-containing protein</fullName>
    </submittedName>
</protein>
<dbReference type="InterPro" id="IPR011761">
    <property type="entry name" value="ATP-grasp"/>
</dbReference>
<evidence type="ECO:0000313" key="7">
    <source>
        <dbReference type="Proteomes" id="UP000284416"/>
    </source>
</evidence>
<evidence type="ECO:0000256" key="2">
    <source>
        <dbReference type="ARBA" id="ARBA00022741"/>
    </source>
</evidence>
<dbReference type="GO" id="GO:0046872">
    <property type="term" value="F:metal ion binding"/>
    <property type="evidence" value="ECO:0007669"/>
    <property type="project" value="InterPro"/>
</dbReference>
<dbReference type="Gene3D" id="3.40.50.20">
    <property type="match status" value="1"/>
</dbReference>